<sequence length="52" mass="6090">MPRHEMRANGMTDLASHEVKFRGERYRIFPGKFRWAYIKCEPAGSYLNDQGA</sequence>
<dbReference type="AlphaFoldDB" id="A0A1I3T8E8"/>
<keyword evidence="2" id="KW-1185">Reference proteome</keyword>
<evidence type="ECO:0000313" key="2">
    <source>
        <dbReference type="Proteomes" id="UP000199548"/>
    </source>
</evidence>
<proteinExistence type="predicted"/>
<reference evidence="1 2" key="1">
    <citation type="submission" date="2016-10" db="EMBL/GenBank/DDBJ databases">
        <authorList>
            <person name="de Groot N.N."/>
        </authorList>
    </citation>
    <scope>NUCLEOTIDE SEQUENCE [LARGE SCALE GENOMIC DNA]</scope>
    <source>
        <strain evidence="1 2">LMG 23650</strain>
    </source>
</reference>
<protein>
    <submittedName>
        <fullName evidence="1">Uncharacterized protein</fullName>
    </submittedName>
</protein>
<accession>A0A1I3T8E8</accession>
<dbReference type="Proteomes" id="UP000199548">
    <property type="component" value="Unassembled WGS sequence"/>
</dbReference>
<evidence type="ECO:0000313" key="1">
    <source>
        <dbReference type="EMBL" id="SFJ66802.1"/>
    </source>
</evidence>
<dbReference type="EMBL" id="FOQU01000009">
    <property type="protein sequence ID" value="SFJ66802.1"/>
    <property type="molecule type" value="Genomic_DNA"/>
</dbReference>
<organism evidence="1 2">
    <name type="scientific">Paraburkholderia megapolitana</name>
    <dbReference type="NCBI Taxonomy" id="420953"/>
    <lineage>
        <taxon>Bacteria</taxon>
        <taxon>Pseudomonadati</taxon>
        <taxon>Pseudomonadota</taxon>
        <taxon>Betaproteobacteria</taxon>
        <taxon>Burkholderiales</taxon>
        <taxon>Burkholderiaceae</taxon>
        <taxon>Paraburkholderia</taxon>
    </lineage>
</organism>
<gene>
    <name evidence="1" type="ORF">SAMN05192543_109138</name>
</gene>
<name>A0A1I3T8E8_9BURK</name>